<keyword evidence="1" id="KW-0812">Transmembrane</keyword>
<keyword evidence="1" id="KW-0472">Membrane</keyword>
<name>A0AAV7F5N2_ARIFI</name>
<feature type="transmembrane region" description="Helical" evidence="1">
    <location>
        <begin position="224"/>
        <end position="248"/>
    </location>
</feature>
<feature type="transmembrane region" description="Helical" evidence="1">
    <location>
        <begin position="32"/>
        <end position="50"/>
    </location>
</feature>
<protein>
    <submittedName>
        <fullName evidence="2">Uncharacterized protein</fullName>
    </submittedName>
</protein>
<gene>
    <name evidence="2" type="ORF">H6P81_000544</name>
</gene>
<feature type="transmembrane region" description="Helical" evidence="1">
    <location>
        <begin position="181"/>
        <end position="203"/>
    </location>
</feature>
<keyword evidence="3" id="KW-1185">Reference proteome</keyword>
<evidence type="ECO:0000256" key="1">
    <source>
        <dbReference type="SAM" id="Phobius"/>
    </source>
</evidence>
<dbReference type="EMBL" id="JAINDJ010000002">
    <property type="protein sequence ID" value="KAG9456036.1"/>
    <property type="molecule type" value="Genomic_DNA"/>
</dbReference>
<sequence>MGIASDYFSSSVCGTARVLKEALVIFSRNMKLFSAIALLVFIPSALFFLVEEIVIKPQTTEFLAKFVELNSDPSKLSPLFKRAIFFLSEQLSLLALLWIFSVFSMVINICASSAIYCSNQKEHPSLGELLGNIRTPWKRAAITWVYVTLFNMGLATAFVLAEMPITQRSWAFTVLKYSLTGSYYLINLFLVVVWNMGVAVSALEDGKYGMKALSKAWGLVMNGRMFQGFLLAALLSLITLPVSAIRGWKVLGSDDQKSVLVPLILGVLSVGISVLLQLFAYAAYTVFYYECKKSDGEKMDLDEKGRYSIISLSSSSS</sequence>
<dbReference type="PANTHER" id="PTHR33133">
    <property type="entry name" value="OS08G0107100 PROTEIN-RELATED"/>
    <property type="match status" value="1"/>
</dbReference>
<accession>A0AAV7F5N2</accession>
<evidence type="ECO:0000313" key="2">
    <source>
        <dbReference type="EMBL" id="KAG9456036.1"/>
    </source>
</evidence>
<proteinExistence type="predicted"/>
<evidence type="ECO:0000313" key="3">
    <source>
        <dbReference type="Proteomes" id="UP000825729"/>
    </source>
</evidence>
<feature type="transmembrane region" description="Helical" evidence="1">
    <location>
        <begin position="95"/>
        <end position="119"/>
    </location>
</feature>
<comment type="caution">
    <text evidence="2">The sequence shown here is derived from an EMBL/GenBank/DDBJ whole genome shotgun (WGS) entry which is preliminary data.</text>
</comment>
<feature type="transmembrane region" description="Helical" evidence="1">
    <location>
        <begin position="140"/>
        <end position="161"/>
    </location>
</feature>
<dbReference type="AlphaFoldDB" id="A0AAV7F5N2"/>
<organism evidence="2 3">
    <name type="scientific">Aristolochia fimbriata</name>
    <name type="common">White veined hardy Dutchman's pipe vine</name>
    <dbReference type="NCBI Taxonomy" id="158543"/>
    <lineage>
        <taxon>Eukaryota</taxon>
        <taxon>Viridiplantae</taxon>
        <taxon>Streptophyta</taxon>
        <taxon>Embryophyta</taxon>
        <taxon>Tracheophyta</taxon>
        <taxon>Spermatophyta</taxon>
        <taxon>Magnoliopsida</taxon>
        <taxon>Magnoliidae</taxon>
        <taxon>Piperales</taxon>
        <taxon>Aristolochiaceae</taxon>
        <taxon>Aristolochia</taxon>
    </lineage>
</organism>
<feature type="transmembrane region" description="Helical" evidence="1">
    <location>
        <begin position="260"/>
        <end position="289"/>
    </location>
</feature>
<dbReference type="Proteomes" id="UP000825729">
    <property type="component" value="Unassembled WGS sequence"/>
</dbReference>
<reference evidence="2 3" key="1">
    <citation type="submission" date="2021-07" db="EMBL/GenBank/DDBJ databases">
        <title>The Aristolochia fimbriata genome: insights into angiosperm evolution, floral development and chemical biosynthesis.</title>
        <authorList>
            <person name="Jiao Y."/>
        </authorList>
    </citation>
    <scope>NUCLEOTIDE SEQUENCE [LARGE SCALE GENOMIC DNA]</scope>
    <source>
        <strain evidence="2">IBCAS-2021</strain>
        <tissue evidence="2">Leaf</tissue>
    </source>
</reference>
<keyword evidence="1" id="KW-1133">Transmembrane helix</keyword>
<dbReference type="PANTHER" id="PTHR33133:SF1">
    <property type="entry name" value="EXPRESSED PROTEIN-RELATED"/>
    <property type="match status" value="1"/>
</dbReference>